<reference evidence="1" key="1">
    <citation type="submission" date="2021-05" db="EMBL/GenBank/DDBJ databases">
        <authorList>
            <person name="Scholz U."/>
            <person name="Mascher M."/>
            <person name="Fiebig A."/>
        </authorList>
    </citation>
    <scope>NUCLEOTIDE SEQUENCE [LARGE SCALE GENOMIC DNA]</scope>
</reference>
<name>A0ACD5X8X9_AVESA</name>
<sequence length="393" mass="43821">MDKRKKKTEEEEEEQAAAAAAAAWASFPSDLPREVLSRVPYRSLCRFKCVSREWLALCSDPAVRKRSPQTLSGFFGLSRSGPLSVQGIRFLNLSGRGQPMVDPSLPFLRGYGDVVLLNCCGGILLCSGWDRTMERRVCLVCNPATQEIWAALPVPDTQNPGAPYVYEGDHNTYLCFDPAVPGRFAVILIYRSIEAIDVYSTDTGEWTSMASGWGPDIELLGGIFFFNGTLHFSAFYCWGDTFDSEGNRIHLLYSSAWRTIQMPAKAEGSIQFIGQSQGRLHVMQLDHVIANDGRISVWVLKDYATGQWTLKHSVSISELLGRPYRKPAEVYSLVSIHPERSLIFLAGGVEPVVTLMSYDMDNKKLNVICSLEEDGMLTFHPYTPCFAEWSSNA</sequence>
<dbReference type="Proteomes" id="UP001732700">
    <property type="component" value="Chromosome 4D"/>
</dbReference>
<proteinExistence type="predicted"/>
<protein>
    <submittedName>
        <fullName evidence="1">Uncharacterized protein</fullName>
    </submittedName>
</protein>
<evidence type="ECO:0000313" key="1">
    <source>
        <dbReference type="EnsemblPlants" id="AVESA.00010b.r2.4DG0758490.1.CDS.1"/>
    </source>
</evidence>
<reference evidence="1" key="2">
    <citation type="submission" date="2025-09" db="UniProtKB">
        <authorList>
            <consortium name="EnsemblPlants"/>
        </authorList>
    </citation>
    <scope>IDENTIFICATION</scope>
</reference>
<organism evidence="1 2">
    <name type="scientific">Avena sativa</name>
    <name type="common">Oat</name>
    <dbReference type="NCBI Taxonomy" id="4498"/>
    <lineage>
        <taxon>Eukaryota</taxon>
        <taxon>Viridiplantae</taxon>
        <taxon>Streptophyta</taxon>
        <taxon>Embryophyta</taxon>
        <taxon>Tracheophyta</taxon>
        <taxon>Spermatophyta</taxon>
        <taxon>Magnoliopsida</taxon>
        <taxon>Liliopsida</taxon>
        <taxon>Poales</taxon>
        <taxon>Poaceae</taxon>
        <taxon>BOP clade</taxon>
        <taxon>Pooideae</taxon>
        <taxon>Poodae</taxon>
        <taxon>Poeae</taxon>
        <taxon>Poeae Chloroplast Group 1 (Aveneae type)</taxon>
        <taxon>Aveninae</taxon>
        <taxon>Avena</taxon>
    </lineage>
</organism>
<keyword evidence="2" id="KW-1185">Reference proteome</keyword>
<evidence type="ECO:0000313" key="2">
    <source>
        <dbReference type="Proteomes" id="UP001732700"/>
    </source>
</evidence>
<accession>A0ACD5X8X9</accession>
<dbReference type="EnsemblPlants" id="AVESA.00010b.r2.4DG0758490.1">
    <property type="protein sequence ID" value="AVESA.00010b.r2.4DG0758490.1.CDS.1"/>
    <property type="gene ID" value="AVESA.00010b.r2.4DG0758490"/>
</dbReference>